<name>A0ABR2PQ96_9ROSI</name>
<comment type="caution">
    <text evidence="1">The sequence shown here is derived from an EMBL/GenBank/DDBJ whole genome shotgun (WGS) entry which is preliminary data.</text>
</comment>
<proteinExistence type="predicted"/>
<sequence length="142" mass="15857">MIAKLLNLVEFKFFYYPISSQLVVRIEAFSGHQEFTQGAGFNQRPTTAQGVEWDSLKPPPHVIKINCNAAFLIQSEMAGISLLLAIAWNSNEKTGIDTSTVGEVLLTVSNCSDQSFSHVFRKQNKPEDWIAKKAKEREGSHS</sequence>
<dbReference type="EMBL" id="JBBPBN010000054">
    <property type="protein sequence ID" value="KAK8990626.1"/>
    <property type="molecule type" value="Genomic_DNA"/>
</dbReference>
<evidence type="ECO:0000313" key="1">
    <source>
        <dbReference type="EMBL" id="KAK8990626.1"/>
    </source>
</evidence>
<accession>A0ABR2PQ96</accession>
<evidence type="ECO:0000313" key="2">
    <source>
        <dbReference type="Proteomes" id="UP001396334"/>
    </source>
</evidence>
<organism evidence="1 2">
    <name type="scientific">Hibiscus sabdariffa</name>
    <name type="common">roselle</name>
    <dbReference type="NCBI Taxonomy" id="183260"/>
    <lineage>
        <taxon>Eukaryota</taxon>
        <taxon>Viridiplantae</taxon>
        <taxon>Streptophyta</taxon>
        <taxon>Embryophyta</taxon>
        <taxon>Tracheophyta</taxon>
        <taxon>Spermatophyta</taxon>
        <taxon>Magnoliopsida</taxon>
        <taxon>eudicotyledons</taxon>
        <taxon>Gunneridae</taxon>
        <taxon>Pentapetalae</taxon>
        <taxon>rosids</taxon>
        <taxon>malvids</taxon>
        <taxon>Malvales</taxon>
        <taxon>Malvaceae</taxon>
        <taxon>Malvoideae</taxon>
        <taxon>Hibiscus</taxon>
    </lineage>
</organism>
<dbReference type="Proteomes" id="UP001396334">
    <property type="component" value="Unassembled WGS sequence"/>
</dbReference>
<gene>
    <name evidence="1" type="ORF">V6N11_009318</name>
</gene>
<reference evidence="1 2" key="1">
    <citation type="journal article" date="2024" name="G3 (Bethesda)">
        <title>Genome assembly of Hibiscus sabdariffa L. provides insights into metabolisms of medicinal natural products.</title>
        <authorList>
            <person name="Kim T."/>
        </authorList>
    </citation>
    <scope>NUCLEOTIDE SEQUENCE [LARGE SCALE GENOMIC DNA]</scope>
    <source>
        <strain evidence="1">TK-2024</strain>
        <tissue evidence="1">Old leaves</tissue>
    </source>
</reference>
<keyword evidence="2" id="KW-1185">Reference proteome</keyword>
<protein>
    <submittedName>
        <fullName evidence="1">Uncharacterized protein</fullName>
    </submittedName>
</protein>